<evidence type="ECO:0000313" key="2">
    <source>
        <dbReference type="Proteomes" id="UP000184275"/>
    </source>
</evidence>
<name>A0A1M6YE84_9BACT</name>
<accession>A0A1M6YE84</accession>
<dbReference type="Proteomes" id="UP000184275">
    <property type="component" value="Unassembled WGS sequence"/>
</dbReference>
<gene>
    <name evidence="1" type="ORF">SAMN05720469_1419</name>
</gene>
<organism evidence="1 2">
    <name type="scientific">Fibrobacter intestinalis</name>
    <dbReference type="NCBI Taxonomy" id="28122"/>
    <lineage>
        <taxon>Bacteria</taxon>
        <taxon>Pseudomonadati</taxon>
        <taxon>Fibrobacterota</taxon>
        <taxon>Fibrobacteria</taxon>
        <taxon>Fibrobacterales</taxon>
        <taxon>Fibrobacteraceae</taxon>
        <taxon>Fibrobacter</taxon>
    </lineage>
</organism>
<proteinExistence type="predicted"/>
<sequence>MPSAWTINNDASCFSRSAAKSFQKNYPQEFVNIMANLDRYKSALDSGIHPEQIKKENTFVHNEGKGVVSITQHPLRKGAHPLRLYVYPCLTTHVLHILFLGDKHHQEKDIQTIHNYVKKNLQEPNA</sequence>
<dbReference type="AlphaFoldDB" id="A0A1M6YE84"/>
<evidence type="ECO:0000313" key="1">
    <source>
        <dbReference type="EMBL" id="SHL16597.1"/>
    </source>
</evidence>
<reference evidence="2" key="1">
    <citation type="submission" date="2016-11" db="EMBL/GenBank/DDBJ databases">
        <authorList>
            <person name="Varghese N."/>
            <person name="Submissions S."/>
        </authorList>
    </citation>
    <scope>NUCLEOTIDE SEQUENCE [LARGE SCALE GENOMIC DNA]</scope>
    <source>
        <strain evidence="2">UWOS</strain>
    </source>
</reference>
<dbReference type="EMBL" id="FRAW01000041">
    <property type="protein sequence ID" value="SHL16597.1"/>
    <property type="molecule type" value="Genomic_DNA"/>
</dbReference>
<keyword evidence="2" id="KW-1185">Reference proteome</keyword>
<protein>
    <submittedName>
        <fullName evidence="1">Uncharacterized protein</fullName>
    </submittedName>
</protein>